<evidence type="ECO:0000313" key="3">
    <source>
        <dbReference type="Proteomes" id="UP000310017"/>
    </source>
</evidence>
<reference evidence="2 3" key="1">
    <citation type="submission" date="2019-05" db="EMBL/GenBank/DDBJ databases">
        <title>Genome sequencing of F202Z8.</title>
        <authorList>
            <person name="Kwon Y.M."/>
        </authorList>
    </citation>
    <scope>NUCLEOTIDE SEQUENCE [LARGE SCALE GENOMIC DNA]</scope>
    <source>
        <strain evidence="2 3">F202Z8</strain>
    </source>
</reference>
<evidence type="ECO:0000256" key="1">
    <source>
        <dbReference type="SAM" id="MobiDB-lite"/>
    </source>
</evidence>
<dbReference type="Proteomes" id="UP000310017">
    <property type="component" value="Chromosome"/>
</dbReference>
<protein>
    <submittedName>
        <fullName evidence="2">Uncharacterized protein</fullName>
    </submittedName>
</protein>
<gene>
    <name evidence="2" type="ORF">FGM00_11195</name>
</gene>
<feature type="region of interest" description="Disordered" evidence="1">
    <location>
        <begin position="134"/>
        <end position="158"/>
    </location>
</feature>
<feature type="region of interest" description="Disordered" evidence="1">
    <location>
        <begin position="170"/>
        <end position="204"/>
    </location>
</feature>
<feature type="region of interest" description="Disordered" evidence="1">
    <location>
        <begin position="75"/>
        <end position="110"/>
    </location>
</feature>
<organism evidence="2 3">
    <name type="scientific">Aggregatimonas sangjinii</name>
    <dbReference type="NCBI Taxonomy" id="2583587"/>
    <lineage>
        <taxon>Bacteria</taxon>
        <taxon>Pseudomonadati</taxon>
        <taxon>Bacteroidota</taxon>
        <taxon>Flavobacteriia</taxon>
        <taxon>Flavobacteriales</taxon>
        <taxon>Flavobacteriaceae</taxon>
        <taxon>Aggregatimonas</taxon>
    </lineage>
</organism>
<name>A0A5B7SQY4_9FLAO</name>
<proteinExistence type="predicted"/>
<dbReference type="RefSeq" id="WP_138852987.1">
    <property type="nucleotide sequence ID" value="NZ_CP040710.1"/>
</dbReference>
<keyword evidence="3" id="KW-1185">Reference proteome</keyword>
<feature type="compositionally biased region" description="Low complexity" evidence="1">
    <location>
        <begin position="141"/>
        <end position="158"/>
    </location>
</feature>
<feature type="compositionally biased region" description="Basic and acidic residues" evidence="1">
    <location>
        <begin position="178"/>
        <end position="189"/>
    </location>
</feature>
<dbReference type="AlphaFoldDB" id="A0A5B7SQY4"/>
<accession>A0A5B7SQY4</accession>
<evidence type="ECO:0000313" key="2">
    <source>
        <dbReference type="EMBL" id="QCX00642.1"/>
    </source>
</evidence>
<sequence>MNPRTTDVPNRVDSATDLGNAGHLLHANNASLSSLNTPSERSGLEIVYADAHLGHYHQNNVLDFDFSVAGSFNSVSAPGTPEQNENRRNSSLSSDSDAQPMVGMPPREGDSPSWIPYLRSFIGLLKTFDVSTPDRSPAYPRSIHTSSTSASNASERSNLSISRSVASFSTALNSSRTSSDHSNHDHSNDKLPLSASAKSLQRGL</sequence>
<dbReference type="EMBL" id="CP040710">
    <property type="protein sequence ID" value="QCX00642.1"/>
    <property type="molecule type" value="Genomic_DNA"/>
</dbReference>
<dbReference type="KEGG" id="asag:FGM00_11195"/>